<evidence type="ECO:0000313" key="2">
    <source>
        <dbReference type="Proteomes" id="UP000006900"/>
    </source>
</evidence>
<accession>A0A0H3MZ21</accession>
<dbReference type="KEGG" id="mlb:MLBr00959"/>
<reference evidence="1 2" key="1">
    <citation type="journal article" date="2009" name="Nat. Genet.">
        <title>Comparative genomic and phylogeographic analysis of Mycobacterium leprae.</title>
        <authorList>
            <person name="Monot M."/>
            <person name="Honore N."/>
            <person name="Garnier T."/>
            <person name="Zidane N."/>
            <person name="Sherafi D."/>
            <person name="Paniz-Mondolfi A."/>
            <person name="Matsuoka M."/>
            <person name="Taylor G.M."/>
            <person name="Donoghue H.D."/>
            <person name="Bouwman A."/>
            <person name="Mays S."/>
            <person name="Watson C."/>
            <person name="Lockwood D."/>
            <person name="Khamispour A."/>
            <person name="Dowlati Y."/>
            <person name="Jianping S."/>
            <person name="Rea T.H."/>
            <person name="Vera-Cabrera L."/>
            <person name="Stefani M.M."/>
            <person name="Banu S."/>
            <person name="Macdonald M."/>
            <person name="Sapkota B.R."/>
            <person name="Spencer J.S."/>
            <person name="Thomas J."/>
            <person name="Harshman K."/>
            <person name="Singh P."/>
            <person name="Busso P."/>
            <person name="Gattiker A."/>
            <person name="Rougemont J."/>
            <person name="Brennan P.J."/>
            <person name="Cole S.T."/>
        </authorList>
    </citation>
    <scope>NUCLEOTIDE SEQUENCE [LARGE SCALE GENOMIC DNA]</scope>
    <source>
        <strain evidence="2">Br4923</strain>
    </source>
</reference>
<gene>
    <name evidence="1" type="ordered locus">MLBr00959</name>
</gene>
<dbReference type="EMBL" id="FM211192">
    <property type="protein sequence ID" value="CAR71054.1"/>
    <property type="molecule type" value="Genomic_DNA"/>
</dbReference>
<name>A0A0H3MZ21_MYCLB</name>
<dbReference type="Proteomes" id="UP000006900">
    <property type="component" value="Chromosome"/>
</dbReference>
<sequence>MARTLRCCAPHNIAPSNRRPAGRCHSLISLLHREIYQVQQEKNRPDRVDQHGNSRVLTMKWSLIRVAAVWRRPALAVPLPQRGESRRDPAMTMDETVASGHQTFWQRMRRSQPECVF</sequence>
<organism evidence="1 2">
    <name type="scientific">Mycobacterium leprae (strain Br4923)</name>
    <dbReference type="NCBI Taxonomy" id="561304"/>
    <lineage>
        <taxon>Bacteria</taxon>
        <taxon>Bacillati</taxon>
        <taxon>Actinomycetota</taxon>
        <taxon>Actinomycetes</taxon>
        <taxon>Mycobacteriales</taxon>
        <taxon>Mycobacteriaceae</taxon>
        <taxon>Mycobacterium</taxon>
    </lineage>
</organism>
<evidence type="ECO:0000313" key="1">
    <source>
        <dbReference type="EMBL" id="CAR71054.1"/>
    </source>
</evidence>
<dbReference type="HOGENOM" id="CLU_2082195_0_0_11"/>
<dbReference type="AlphaFoldDB" id="A0A0H3MZ21"/>
<proteinExistence type="predicted"/>
<protein>
    <submittedName>
        <fullName evidence="1">Uncharacterized protein</fullName>
    </submittedName>
</protein>